<gene>
    <name evidence="2" type="ORF">F8C67_00005</name>
</gene>
<keyword evidence="1" id="KW-0732">Signal</keyword>
<reference evidence="2 3" key="1">
    <citation type="submission" date="2019-09" db="EMBL/GenBank/DDBJ databases">
        <title>Genomes of family Cryomorphaceae.</title>
        <authorList>
            <person name="Bowman J.P."/>
        </authorList>
    </citation>
    <scope>NUCLEOTIDE SEQUENCE [LARGE SCALE GENOMIC DNA]</scope>
    <source>
        <strain evidence="2 3">LMG 25704</strain>
    </source>
</reference>
<organism evidence="2 3">
    <name type="scientific">Phaeocystidibacter luteus</name>
    <dbReference type="NCBI Taxonomy" id="911197"/>
    <lineage>
        <taxon>Bacteria</taxon>
        <taxon>Pseudomonadati</taxon>
        <taxon>Bacteroidota</taxon>
        <taxon>Flavobacteriia</taxon>
        <taxon>Flavobacteriales</taxon>
        <taxon>Phaeocystidibacteraceae</taxon>
        <taxon>Phaeocystidibacter</taxon>
    </lineage>
</organism>
<dbReference type="AlphaFoldDB" id="A0A6N6RK23"/>
<protein>
    <recommendedName>
        <fullName evidence="4">Toxin-antitoxin system YwqK family antitoxin</fullName>
    </recommendedName>
</protein>
<feature type="chain" id="PRO_5026890464" description="Toxin-antitoxin system YwqK family antitoxin" evidence="1">
    <location>
        <begin position="19"/>
        <end position="241"/>
    </location>
</feature>
<dbReference type="Proteomes" id="UP000468650">
    <property type="component" value="Unassembled WGS sequence"/>
</dbReference>
<name>A0A6N6RK23_9FLAO</name>
<proteinExistence type="predicted"/>
<dbReference type="RefSeq" id="WP_151665729.1">
    <property type="nucleotide sequence ID" value="NZ_WBVO01000001.1"/>
</dbReference>
<keyword evidence="3" id="KW-1185">Reference proteome</keyword>
<evidence type="ECO:0000313" key="3">
    <source>
        <dbReference type="Proteomes" id="UP000468650"/>
    </source>
</evidence>
<accession>A0A6N6RK23</accession>
<evidence type="ECO:0000313" key="2">
    <source>
        <dbReference type="EMBL" id="KAB2814148.1"/>
    </source>
</evidence>
<evidence type="ECO:0000256" key="1">
    <source>
        <dbReference type="SAM" id="SignalP"/>
    </source>
</evidence>
<dbReference type="OrthoDB" id="9785122at2"/>
<comment type="caution">
    <text evidence="2">The sequence shown here is derived from an EMBL/GenBank/DDBJ whole genome shotgun (WGS) entry which is preliminary data.</text>
</comment>
<evidence type="ECO:0008006" key="4">
    <source>
        <dbReference type="Google" id="ProtNLM"/>
    </source>
</evidence>
<sequence>MKSYILLSAFITSFFGYAQDYDLPATYNYNPWFTSSEHWNDTLEARRFLGADSIIVDYERLTTQKKLRIEYWPSGDIKSKAVVSQVFFADTVYVLSADNPTDTLDLEIYSGFKDVLDGEYIEYSHQNLYFGTPYVITHGFFNNGRQVGKWEVWQSQFVTSMLTFNDEGYLDGPYSEYYLYLNGEKGTIRLSGRFQPKKLSENPQTLNRSTGPITISRRIGLWKLYDREGEVIEQVQYERGE</sequence>
<feature type="signal peptide" evidence="1">
    <location>
        <begin position="1"/>
        <end position="18"/>
    </location>
</feature>
<dbReference type="EMBL" id="WBVO01000001">
    <property type="protein sequence ID" value="KAB2814148.1"/>
    <property type="molecule type" value="Genomic_DNA"/>
</dbReference>